<proteinExistence type="predicted"/>
<sequence>MSDKEITVQVLGRLCRLGQLYNAATASLINISLFTKASMEPPVTTAMPVPRTEVEYKLVKTAKERNHLLNVSVSVSVSILGGAAKMKGFGSYLDRSDSSEESTSVCGLVRNRTVHERIDFSVGGGGEEGRSLGATHVVTAITYGGTLLGTLTETKSQSSHNKHLKGKFGLSGDFLRKYRTRDPSAPTVPLFLSEFVPKYETEQTLFKDQQKEWQDLVEVESLAFRYGLPLSTTDEIANTLNAPGKPSIVLTLVPTKLRHVPTEMRKFDILTAYRTWGADIKKWRLEEDQRLDPPVTTTYLSFYTDPVRDAGLLNLDGEKQALASGLSLCQTLSTPVFVRYGKATLHSINPDWAVLNRDNWGIVVDDKIKTRYIGNLKGGIPHGKGRMTYLDGTEYTGDWFFGGRDGFGKLTRDEIFCRKGFSWTTGIGPG</sequence>
<keyword evidence="2" id="KW-1185">Reference proteome</keyword>
<name>A0ACC3A6K2_9EURO</name>
<comment type="caution">
    <text evidence="1">The sequence shown here is derived from an EMBL/GenBank/DDBJ whole genome shotgun (WGS) entry which is preliminary data.</text>
</comment>
<organism evidence="1 2">
    <name type="scientific">Neophaeococcomyces mojaviensis</name>
    <dbReference type="NCBI Taxonomy" id="3383035"/>
    <lineage>
        <taxon>Eukaryota</taxon>
        <taxon>Fungi</taxon>
        <taxon>Dikarya</taxon>
        <taxon>Ascomycota</taxon>
        <taxon>Pezizomycotina</taxon>
        <taxon>Eurotiomycetes</taxon>
        <taxon>Chaetothyriomycetidae</taxon>
        <taxon>Chaetothyriales</taxon>
        <taxon>Chaetothyriales incertae sedis</taxon>
        <taxon>Neophaeococcomyces</taxon>
    </lineage>
</organism>
<dbReference type="EMBL" id="JAPDRQ010000083">
    <property type="protein sequence ID" value="KAJ9656121.1"/>
    <property type="molecule type" value="Genomic_DNA"/>
</dbReference>
<accession>A0ACC3A6K2</accession>
<evidence type="ECO:0000313" key="1">
    <source>
        <dbReference type="EMBL" id="KAJ9656121.1"/>
    </source>
</evidence>
<protein>
    <submittedName>
        <fullName evidence="1">Uncharacterized protein</fullName>
    </submittedName>
</protein>
<reference evidence="1" key="1">
    <citation type="submission" date="2022-10" db="EMBL/GenBank/DDBJ databases">
        <title>Culturing micro-colonial fungi from biological soil crusts in the Mojave desert and describing Neophaeococcomyces mojavensis, and introducing the new genera and species Taxawa tesnikishii.</title>
        <authorList>
            <person name="Kurbessoian T."/>
            <person name="Stajich J.E."/>
        </authorList>
    </citation>
    <scope>NUCLEOTIDE SEQUENCE</scope>
    <source>
        <strain evidence="1">JES_112</strain>
    </source>
</reference>
<evidence type="ECO:0000313" key="2">
    <source>
        <dbReference type="Proteomes" id="UP001172386"/>
    </source>
</evidence>
<gene>
    <name evidence="1" type="ORF">H2198_005177</name>
</gene>
<dbReference type="Proteomes" id="UP001172386">
    <property type="component" value="Unassembled WGS sequence"/>
</dbReference>